<feature type="region of interest" description="Disordered" evidence="1">
    <location>
        <begin position="307"/>
        <end position="360"/>
    </location>
</feature>
<feature type="region of interest" description="Disordered" evidence="1">
    <location>
        <begin position="1"/>
        <end position="33"/>
    </location>
</feature>
<dbReference type="InterPro" id="IPR023393">
    <property type="entry name" value="START-like_dom_sf"/>
</dbReference>
<evidence type="ECO:0000313" key="2">
    <source>
        <dbReference type="EMBL" id="GMI40885.1"/>
    </source>
</evidence>
<protein>
    <submittedName>
        <fullName evidence="2">Uncharacterized protein</fullName>
    </submittedName>
</protein>
<feature type="region of interest" description="Disordered" evidence="1">
    <location>
        <begin position="133"/>
        <end position="156"/>
    </location>
</feature>
<feature type="compositionally biased region" description="Basic residues" evidence="1">
    <location>
        <begin position="17"/>
        <end position="33"/>
    </location>
</feature>
<organism evidence="2 3">
    <name type="scientific">Tetraparma gracilis</name>
    <dbReference type="NCBI Taxonomy" id="2962635"/>
    <lineage>
        <taxon>Eukaryota</taxon>
        <taxon>Sar</taxon>
        <taxon>Stramenopiles</taxon>
        <taxon>Ochrophyta</taxon>
        <taxon>Bolidophyceae</taxon>
        <taxon>Parmales</taxon>
        <taxon>Triparmaceae</taxon>
        <taxon>Tetraparma</taxon>
    </lineage>
</organism>
<dbReference type="Proteomes" id="UP001165060">
    <property type="component" value="Unassembled WGS sequence"/>
</dbReference>
<proteinExistence type="predicted"/>
<gene>
    <name evidence="2" type="ORF">TeGR_g12976</name>
</gene>
<evidence type="ECO:0000256" key="1">
    <source>
        <dbReference type="SAM" id="MobiDB-lite"/>
    </source>
</evidence>
<accession>A0ABQ6N6I8</accession>
<dbReference type="SUPFAM" id="SSF55961">
    <property type="entry name" value="Bet v1-like"/>
    <property type="match status" value="1"/>
</dbReference>
<dbReference type="EMBL" id="BRYB01002185">
    <property type="protein sequence ID" value="GMI40885.1"/>
    <property type="molecule type" value="Genomic_DNA"/>
</dbReference>
<comment type="caution">
    <text evidence="2">The sequence shown here is derived from an EMBL/GenBank/DDBJ whole genome shotgun (WGS) entry which is preliminary data.</text>
</comment>
<dbReference type="Gene3D" id="3.30.530.20">
    <property type="match status" value="1"/>
</dbReference>
<feature type="compositionally biased region" description="Gly residues" evidence="1">
    <location>
        <begin position="318"/>
        <end position="331"/>
    </location>
</feature>
<sequence length="360" mass="39694">MSSPPAPPLGKTAKSPSRLRRLAKPMTRVHKHSAPLKGIPAAAKESGNWPAFHAYFSQLSKSDEEEAGWEMLTESDWGGRKFGVGRWLDETGAVGEWRSSTPPGKVDQFRVTFDVEQDIVDVFDYVRSVGDGSGRSRTTLEHERVGSSSSSFNDEETGDAYEASDIYLAVKMVWPLKPRDTRLERLEHMAKDKSKAFVLARSKQDTKEGIRLGKKKGRVRANLDMGGHFLQKIVTKYGTTTRVTYVMQGNLNGVFGKFDWLRRKAAGPQLRAVTDSVLSHSMHLLEERESGDRKRLSTFSRELGASFDSDGTSFQGGSFEGAGLQGGGGGSSDEEDSREAKMKKAWGRPPSAKMQPGNMV</sequence>
<keyword evidence="3" id="KW-1185">Reference proteome</keyword>
<reference evidence="2 3" key="1">
    <citation type="journal article" date="2023" name="Commun. Biol.">
        <title>Genome analysis of Parmales, the sister group of diatoms, reveals the evolutionary specialization of diatoms from phago-mixotrophs to photoautotrophs.</title>
        <authorList>
            <person name="Ban H."/>
            <person name="Sato S."/>
            <person name="Yoshikawa S."/>
            <person name="Yamada K."/>
            <person name="Nakamura Y."/>
            <person name="Ichinomiya M."/>
            <person name="Sato N."/>
            <person name="Blanc-Mathieu R."/>
            <person name="Endo H."/>
            <person name="Kuwata A."/>
            <person name="Ogata H."/>
        </authorList>
    </citation>
    <scope>NUCLEOTIDE SEQUENCE [LARGE SCALE GENOMIC DNA]</scope>
</reference>
<evidence type="ECO:0000313" key="3">
    <source>
        <dbReference type="Proteomes" id="UP001165060"/>
    </source>
</evidence>
<name>A0ABQ6N6I8_9STRA</name>